<accession>A0A2A9DNN4</accession>
<keyword evidence="1" id="KW-0472">Membrane</keyword>
<protein>
    <submittedName>
        <fullName evidence="3">Undecaprenyl-diphosphatase</fullName>
    </submittedName>
</protein>
<feature type="domain" description="Phosphatidic acid phosphatase type 2/haloperoxidase" evidence="2">
    <location>
        <begin position="38"/>
        <end position="143"/>
    </location>
</feature>
<feature type="transmembrane region" description="Helical" evidence="1">
    <location>
        <begin position="101"/>
        <end position="122"/>
    </location>
</feature>
<dbReference type="SUPFAM" id="SSF48317">
    <property type="entry name" value="Acid phosphatase/Vanadium-dependent haloperoxidase"/>
    <property type="match status" value="1"/>
</dbReference>
<feature type="transmembrane region" description="Helical" evidence="1">
    <location>
        <begin position="37"/>
        <end position="56"/>
    </location>
</feature>
<proteinExistence type="predicted"/>
<dbReference type="EMBL" id="PDJF01000001">
    <property type="protein sequence ID" value="PFG27785.1"/>
    <property type="molecule type" value="Genomic_DNA"/>
</dbReference>
<dbReference type="PANTHER" id="PTHR14969">
    <property type="entry name" value="SPHINGOSINE-1-PHOSPHATE PHOSPHOHYDROLASE"/>
    <property type="match status" value="1"/>
</dbReference>
<evidence type="ECO:0000313" key="4">
    <source>
        <dbReference type="Proteomes" id="UP000221653"/>
    </source>
</evidence>
<comment type="caution">
    <text evidence="3">The sequence shown here is derived from an EMBL/GenBank/DDBJ whole genome shotgun (WGS) entry which is preliminary data.</text>
</comment>
<dbReference type="STRING" id="1724.GCA_001044175_02478"/>
<organism evidence="3 4">
    <name type="scientific">Corynebacterium renale</name>
    <dbReference type="NCBI Taxonomy" id="1724"/>
    <lineage>
        <taxon>Bacteria</taxon>
        <taxon>Bacillati</taxon>
        <taxon>Actinomycetota</taxon>
        <taxon>Actinomycetes</taxon>
        <taxon>Mycobacteriales</taxon>
        <taxon>Corynebacteriaceae</taxon>
        <taxon>Corynebacterium</taxon>
    </lineage>
</organism>
<feature type="transmembrane region" description="Helical" evidence="1">
    <location>
        <begin position="128"/>
        <end position="147"/>
    </location>
</feature>
<sequence length="159" mass="17164">MPVFDQAVILWTGLFSPELNLLWVLVAVGLARRAPGGFRVGALVGVAAASLSCTVLKRVFGRERPPEELALIIETNASFPSGHATAAGALVGIALVTRRPWLIALAVVHAVVIGWTRLYVGVHWLSDVVAGWILGAVVAYVVCRLVMRLWGRISYREGR</sequence>
<dbReference type="OrthoDB" id="5289372at2"/>
<dbReference type="RefSeq" id="WP_048381175.1">
    <property type="nucleotide sequence ID" value="NZ_LDYE01000009.1"/>
</dbReference>
<gene>
    <name evidence="3" type="ORF">ATK06_0864</name>
</gene>
<dbReference type="PANTHER" id="PTHR14969:SF13">
    <property type="entry name" value="AT30094P"/>
    <property type="match status" value="1"/>
</dbReference>
<keyword evidence="1" id="KW-1133">Transmembrane helix</keyword>
<dbReference type="CDD" id="cd03392">
    <property type="entry name" value="PAP2_like_2"/>
    <property type="match status" value="1"/>
</dbReference>
<dbReference type="AlphaFoldDB" id="A0A2A9DNN4"/>
<feature type="transmembrane region" description="Helical" evidence="1">
    <location>
        <begin position="7"/>
        <end position="31"/>
    </location>
</feature>
<dbReference type="Pfam" id="PF01569">
    <property type="entry name" value="PAP2"/>
    <property type="match status" value="1"/>
</dbReference>
<dbReference type="InterPro" id="IPR000326">
    <property type="entry name" value="PAP2/HPO"/>
</dbReference>
<evidence type="ECO:0000313" key="3">
    <source>
        <dbReference type="EMBL" id="PFG27785.1"/>
    </source>
</evidence>
<dbReference type="Proteomes" id="UP000221653">
    <property type="component" value="Unassembled WGS sequence"/>
</dbReference>
<dbReference type="Gene3D" id="1.20.144.10">
    <property type="entry name" value="Phosphatidic acid phosphatase type 2/haloperoxidase"/>
    <property type="match status" value="1"/>
</dbReference>
<reference evidence="3 4" key="1">
    <citation type="submission" date="2017-10" db="EMBL/GenBank/DDBJ databases">
        <title>Sequencing the genomes of 1000 actinobacteria strains.</title>
        <authorList>
            <person name="Klenk H.-P."/>
        </authorList>
    </citation>
    <scope>NUCLEOTIDE SEQUENCE [LARGE SCALE GENOMIC DNA]</scope>
    <source>
        <strain evidence="3 4">DSM 20688</strain>
    </source>
</reference>
<evidence type="ECO:0000256" key="1">
    <source>
        <dbReference type="SAM" id="Phobius"/>
    </source>
</evidence>
<name>A0A2A9DNN4_9CORY</name>
<keyword evidence="1" id="KW-0812">Transmembrane</keyword>
<dbReference type="InterPro" id="IPR036938">
    <property type="entry name" value="PAP2/HPO_sf"/>
</dbReference>
<dbReference type="SMART" id="SM00014">
    <property type="entry name" value="acidPPc"/>
    <property type="match status" value="1"/>
</dbReference>
<evidence type="ECO:0000259" key="2">
    <source>
        <dbReference type="SMART" id="SM00014"/>
    </source>
</evidence>
<keyword evidence="4" id="KW-1185">Reference proteome</keyword>